<accession>A0AAW2XEM6</accession>
<reference evidence="1" key="2">
    <citation type="journal article" date="2024" name="Plant">
        <title>Genomic evolution and insights into agronomic trait innovations of Sesamum species.</title>
        <authorList>
            <person name="Miao H."/>
            <person name="Wang L."/>
            <person name="Qu L."/>
            <person name="Liu H."/>
            <person name="Sun Y."/>
            <person name="Le M."/>
            <person name="Wang Q."/>
            <person name="Wei S."/>
            <person name="Zheng Y."/>
            <person name="Lin W."/>
            <person name="Duan Y."/>
            <person name="Cao H."/>
            <person name="Xiong S."/>
            <person name="Wang X."/>
            <person name="Wei L."/>
            <person name="Li C."/>
            <person name="Ma Q."/>
            <person name="Ju M."/>
            <person name="Zhao R."/>
            <person name="Li G."/>
            <person name="Mu C."/>
            <person name="Tian Q."/>
            <person name="Mei H."/>
            <person name="Zhang T."/>
            <person name="Gao T."/>
            <person name="Zhang H."/>
        </authorList>
    </citation>
    <scope>NUCLEOTIDE SEQUENCE</scope>
    <source>
        <strain evidence="1">KEN1</strain>
    </source>
</reference>
<name>A0AAW2XEM6_9LAMI</name>
<protein>
    <submittedName>
        <fullName evidence="1">Uncharacterized protein</fullName>
    </submittedName>
</protein>
<sequence>MAAWFYDNNEAIAQAKEPRSHHRSKHSLRRYHLLAEMVTRGDVQIDRVSSAENIADSLTKLVS</sequence>
<evidence type="ECO:0000313" key="1">
    <source>
        <dbReference type="EMBL" id="KAL0451247.1"/>
    </source>
</evidence>
<dbReference type="AlphaFoldDB" id="A0AAW2XEM6"/>
<dbReference type="EMBL" id="JACGWN010000004">
    <property type="protein sequence ID" value="KAL0451247.1"/>
    <property type="molecule type" value="Genomic_DNA"/>
</dbReference>
<comment type="caution">
    <text evidence="1">The sequence shown here is derived from an EMBL/GenBank/DDBJ whole genome shotgun (WGS) entry which is preliminary data.</text>
</comment>
<gene>
    <name evidence="1" type="ORF">Slati_1102800</name>
</gene>
<reference evidence="1" key="1">
    <citation type="submission" date="2020-06" db="EMBL/GenBank/DDBJ databases">
        <authorList>
            <person name="Li T."/>
            <person name="Hu X."/>
            <person name="Zhang T."/>
            <person name="Song X."/>
            <person name="Zhang H."/>
            <person name="Dai N."/>
            <person name="Sheng W."/>
            <person name="Hou X."/>
            <person name="Wei L."/>
        </authorList>
    </citation>
    <scope>NUCLEOTIDE SEQUENCE</scope>
    <source>
        <strain evidence="1">KEN1</strain>
        <tissue evidence="1">Leaf</tissue>
    </source>
</reference>
<proteinExistence type="predicted"/>
<organism evidence="1">
    <name type="scientific">Sesamum latifolium</name>
    <dbReference type="NCBI Taxonomy" id="2727402"/>
    <lineage>
        <taxon>Eukaryota</taxon>
        <taxon>Viridiplantae</taxon>
        <taxon>Streptophyta</taxon>
        <taxon>Embryophyta</taxon>
        <taxon>Tracheophyta</taxon>
        <taxon>Spermatophyta</taxon>
        <taxon>Magnoliopsida</taxon>
        <taxon>eudicotyledons</taxon>
        <taxon>Gunneridae</taxon>
        <taxon>Pentapetalae</taxon>
        <taxon>asterids</taxon>
        <taxon>lamiids</taxon>
        <taxon>Lamiales</taxon>
        <taxon>Pedaliaceae</taxon>
        <taxon>Sesamum</taxon>
    </lineage>
</organism>